<dbReference type="KEGG" id="psyt:DSAG12_03104"/>
<gene>
    <name evidence="2" type="ORF">DSAG12_03104</name>
</gene>
<feature type="domain" description="SCP2" evidence="1">
    <location>
        <begin position="38"/>
        <end position="130"/>
    </location>
</feature>
<dbReference type="Pfam" id="PF02036">
    <property type="entry name" value="SCP2"/>
    <property type="match status" value="1"/>
</dbReference>
<evidence type="ECO:0000313" key="3">
    <source>
        <dbReference type="Proteomes" id="UP000321408"/>
    </source>
</evidence>
<dbReference type="Gene3D" id="3.30.1050.10">
    <property type="entry name" value="SCP2 sterol-binding domain"/>
    <property type="match status" value="1"/>
</dbReference>
<reference evidence="2 3" key="2">
    <citation type="journal article" date="2024" name="Int. J. Syst. Evol. Microbiol.">
        <title>Promethearchaeum syntrophicum gen. nov., sp. nov., an anaerobic, obligately syntrophic archaeon, the first isolate of the lineage 'Asgard' archaea, and proposal of the new archaeal phylum Promethearchaeota phyl. nov. and kingdom Promethearchaeati regn. nov.</title>
        <authorList>
            <person name="Imachi H."/>
            <person name="Nobu M.K."/>
            <person name="Kato S."/>
            <person name="Takaki Y."/>
            <person name="Miyazaki M."/>
            <person name="Miyata M."/>
            <person name="Ogawara M."/>
            <person name="Saito Y."/>
            <person name="Sakai S."/>
            <person name="Tahara Y.O."/>
            <person name="Takano Y."/>
            <person name="Tasumi E."/>
            <person name="Uematsu K."/>
            <person name="Yoshimura T."/>
            <person name="Itoh T."/>
            <person name="Ohkuma M."/>
            <person name="Takai K."/>
        </authorList>
    </citation>
    <scope>NUCLEOTIDE SEQUENCE [LARGE SCALE GENOMIC DNA]</scope>
    <source>
        <strain evidence="2 3">MK-D1</strain>
    </source>
</reference>
<dbReference type="Proteomes" id="UP000321408">
    <property type="component" value="Chromosome"/>
</dbReference>
<accession>A0A5B9DDV6</accession>
<dbReference type="EMBL" id="CP042905">
    <property type="protein sequence ID" value="QEE17272.1"/>
    <property type="molecule type" value="Genomic_DNA"/>
</dbReference>
<dbReference type="GeneID" id="41331075"/>
<dbReference type="InterPro" id="IPR003033">
    <property type="entry name" value="SCP2_sterol-bd_dom"/>
</dbReference>
<evidence type="ECO:0000259" key="1">
    <source>
        <dbReference type="Pfam" id="PF02036"/>
    </source>
</evidence>
<protein>
    <submittedName>
        <fullName evidence="2">SCP2 sterol-binding domain-containing protein</fullName>
    </submittedName>
</protein>
<dbReference type="InterPro" id="IPR036527">
    <property type="entry name" value="SCP2_sterol-bd_dom_sf"/>
</dbReference>
<evidence type="ECO:0000313" key="2">
    <source>
        <dbReference type="EMBL" id="QEE17272.1"/>
    </source>
</evidence>
<keyword evidence="3" id="KW-1185">Reference proteome</keyword>
<dbReference type="SUPFAM" id="SSF55718">
    <property type="entry name" value="SCP-like"/>
    <property type="match status" value="1"/>
</dbReference>
<sequence length="139" mass="15395">MGIEELKEKYLPKLEAEELSWDEVPEVMELLVGIANSDEDFQDEFEDLTKTYSFVISDKPESEHMWIKIEGGKFTAGNGTLKPVDLAFTCDAKCAAGMVSGAVDSNTAFMKGELKLDGAISDGMKFQNIMALFRDVLDI</sequence>
<proteinExistence type="predicted"/>
<name>A0A5B9DDV6_9ARCH</name>
<dbReference type="RefSeq" id="WP_147664170.1">
    <property type="nucleotide sequence ID" value="NZ_CP042905.2"/>
</dbReference>
<dbReference type="AlphaFoldDB" id="A0A5B9DDV6"/>
<reference evidence="2 3" key="1">
    <citation type="journal article" date="2020" name="Nature">
        <title>Isolation of an archaeon at the prokaryote-eukaryote interface.</title>
        <authorList>
            <person name="Imachi H."/>
            <person name="Nobu M.K."/>
            <person name="Nakahara N."/>
            <person name="Morono Y."/>
            <person name="Ogawara M."/>
            <person name="Takaki Y."/>
            <person name="Takano Y."/>
            <person name="Uematsu K."/>
            <person name="Ikuta T."/>
            <person name="Ito M."/>
            <person name="Matsui Y."/>
            <person name="Miyazaki M."/>
            <person name="Murata K."/>
            <person name="Saito Y."/>
            <person name="Sakai S."/>
            <person name="Song C."/>
            <person name="Tasumi E."/>
            <person name="Yamanaka Y."/>
            <person name="Yamaguchi T."/>
            <person name="Kamagata Y."/>
            <person name="Tamaki H."/>
            <person name="Takai K."/>
        </authorList>
    </citation>
    <scope>NUCLEOTIDE SEQUENCE [LARGE SCALE GENOMIC DNA]</scope>
    <source>
        <strain evidence="2 3">MK-D1</strain>
    </source>
</reference>
<organism evidence="2 3">
    <name type="scientific">Promethearchaeum syntrophicum</name>
    <dbReference type="NCBI Taxonomy" id="2594042"/>
    <lineage>
        <taxon>Archaea</taxon>
        <taxon>Promethearchaeati</taxon>
        <taxon>Promethearchaeota</taxon>
        <taxon>Promethearchaeia</taxon>
        <taxon>Promethearchaeales</taxon>
        <taxon>Promethearchaeaceae</taxon>
        <taxon>Promethearchaeum</taxon>
    </lineage>
</organism>